<evidence type="ECO:0000313" key="3">
    <source>
        <dbReference type="Proteomes" id="UP000576082"/>
    </source>
</evidence>
<evidence type="ECO:0000256" key="1">
    <source>
        <dbReference type="SAM" id="Phobius"/>
    </source>
</evidence>
<proteinExistence type="predicted"/>
<comment type="caution">
    <text evidence="2">The sequence shown here is derived from an EMBL/GenBank/DDBJ whole genome shotgun (WGS) entry which is preliminary data.</text>
</comment>
<dbReference type="AlphaFoldDB" id="A0A7X9RUG7"/>
<dbReference type="RefSeq" id="WP_169657216.1">
    <property type="nucleotide sequence ID" value="NZ_JABANE010000032.1"/>
</dbReference>
<dbReference type="InterPro" id="IPR032774">
    <property type="entry name" value="WG_beta_rep"/>
</dbReference>
<name>A0A7X9RUG7_9BACT</name>
<organism evidence="2 3">
    <name type="scientific">Flammeovirga aprica JL-4</name>
    <dbReference type="NCBI Taxonomy" id="694437"/>
    <lineage>
        <taxon>Bacteria</taxon>
        <taxon>Pseudomonadati</taxon>
        <taxon>Bacteroidota</taxon>
        <taxon>Cytophagia</taxon>
        <taxon>Cytophagales</taxon>
        <taxon>Flammeovirgaceae</taxon>
        <taxon>Flammeovirga</taxon>
    </lineage>
</organism>
<dbReference type="Pfam" id="PF14903">
    <property type="entry name" value="WG_beta_rep"/>
    <property type="match status" value="2"/>
</dbReference>
<sequence>MKTKKSKTILGVIIIVLLSGIYLYLKTPPSVIKIDNPVYQVNQTANIVQGKRPRNIYTEEELQEDYFSQDLYDISFMGEDEKVVRQYYKEFLLEERSFFQKMKKRDDVFTFSSEKKLYQLYKRKKFKHKHSFDFVGLNVEGYHLYYKDDKYGMINSKGEIIIPNIYDNLDVLSEGLISAKKGDKWGYINIKNEEVVPFIFDHATLFYEGYASVVYNQHKGVINKKGELVSRKGTDDDWLQINMPLSTYNFALNRFTTRGAYYSWDLRNKLTEDLILCYFKEVKKPEKISDHNPSIHRNYILVFGQYVFDYKGRLVNYFHSPLGDEVETSGEFKFHKNSFWDIKYSSWQGMAHILNYKQPEVLNDSIITVERNSRKYLYNFKSKQKIINSINHVGATNVFFYKDMKEITDNDDSDKAMSLEESIEIALFLRKRPISEYEFDIYDYSGKMLTKANGFHWMQDDEYKINYNDKYGLINDRFYIAPVFDKIVLAHNYYLVKHFFHWALYDKNFEPVTDFIYDSYEKTDDDIKLFSGDKFHYLRAHDTFNDQFFTYADNTSWFSWNDEPTDSLLIIYENKRFGFEDSNGKLKVVPQFEYLNELDNGFYIVRFNEKYGVLNAQGRYVIDPVYDDIEQAGASYFILKNEHNYSLIDSNYEEIEEFSNVELEYTYGDIVLFKNVKGQAPQKIYFNLKSFETTVLNADVLNDGDTYYVNGIFDQDGKYKYTAHFSEEDTLTESLKRQNIKNYTITDQNKSSMYINTSQYLQWGKYGDIDFRGVSDNGRLSFRVDNNYRRITIKNKEQEEVYIDGTKIIGNPQKGLFTCEAENGKIGLYNFFDEKWILPCEYNFIENYEGSHAFIIHKNNKFQICKLNGEIIPFEITPQRIRGSISLEDDGYIICNGVPDTLFNYISGKAIKKPKEVRYSRLLTVNDEHILKSGADFYFIEKDDSIFFDKENPDLYVGQVTDQLIFYYYFDKSDIKGLIGPDLEVLHSNIYHKLSYYNEDTFYGLTFQEMDINENATLYELKTDGSKRKIELSDTRYNYFKYIAELNKFRYFRF</sequence>
<dbReference type="PANTHER" id="PTHR37841">
    <property type="entry name" value="GLR2918 PROTEIN"/>
    <property type="match status" value="1"/>
</dbReference>
<dbReference type="PANTHER" id="PTHR37841:SF1">
    <property type="entry name" value="DUF3298 DOMAIN-CONTAINING PROTEIN"/>
    <property type="match status" value="1"/>
</dbReference>
<keyword evidence="1" id="KW-1133">Transmembrane helix</keyword>
<keyword evidence="1" id="KW-0472">Membrane</keyword>
<feature type="transmembrane region" description="Helical" evidence="1">
    <location>
        <begin position="7"/>
        <end position="25"/>
    </location>
</feature>
<dbReference type="Proteomes" id="UP000576082">
    <property type="component" value="Unassembled WGS sequence"/>
</dbReference>
<reference evidence="2 3" key="1">
    <citation type="submission" date="2020-04" db="EMBL/GenBank/DDBJ databases">
        <title>Flammeovirga sp. SR4, a novel species isolated from seawater.</title>
        <authorList>
            <person name="Wang X."/>
        </authorList>
    </citation>
    <scope>NUCLEOTIDE SEQUENCE [LARGE SCALE GENOMIC DNA]</scope>
    <source>
        <strain evidence="2 3">ATCC 23126</strain>
    </source>
</reference>
<protein>
    <submittedName>
        <fullName evidence="2">WG repeat-containing protein</fullName>
    </submittedName>
</protein>
<gene>
    <name evidence="2" type="ORF">HHU12_13210</name>
</gene>
<keyword evidence="3" id="KW-1185">Reference proteome</keyword>
<evidence type="ECO:0000313" key="2">
    <source>
        <dbReference type="EMBL" id="NME68925.1"/>
    </source>
</evidence>
<dbReference type="EMBL" id="JABANE010000032">
    <property type="protein sequence ID" value="NME68925.1"/>
    <property type="molecule type" value="Genomic_DNA"/>
</dbReference>
<keyword evidence="1" id="KW-0812">Transmembrane</keyword>
<accession>A0A7X9RUG7</accession>